<name>A0A8S1LDV0_PARPR</name>
<feature type="region of interest" description="Disordered" evidence="1">
    <location>
        <begin position="1"/>
        <end position="47"/>
    </location>
</feature>
<dbReference type="OMA" id="IDIMNKP"/>
<dbReference type="Proteomes" id="UP000688137">
    <property type="component" value="Unassembled WGS sequence"/>
</dbReference>
<protein>
    <submittedName>
        <fullName evidence="2">Uncharacterized protein</fullName>
    </submittedName>
</protein>
<sequence>MIDRRSQSPMATSQKMGTARAIFDTGTEQEPTKRLTRSIKNTSADPQQTDYKQYQNQTFLGIQGSQEINSQNSRQITQENFEYRKPETDTLNFRTVQTYKPQEVSAQPTSQFNYQSFEYKKPDAGRAGSYIQSAYNTTFQEPIGSQLNFQNKTLYEPPKQDNTFTKYELNSFDKYKTTYEQPKNYEKFEQYKFEPMKYDFNLPEQPKEYQPSYKSIPQAKQNLSVVQTQYTPYNPDRITLDTQINRTTLNHPPPIESLSIGPRKTEEIIRPSEIQINTQKPIDPIINKGQYPPSIHAESIKNEQIYRPTTPVYTQQQQYQLSNQKQPESQYKQETIDIMNKPSYKFDLPKKFVEEIVIIENEANEHEFNAGCQIF</sequence>
<keyword evidence="3" id="KW-1185">Reference proteome</keyword>
<dbReference type="EMBL" id="CAJJDM010000035">
    <property type="protein sequence ID" value="CAD8064555.1"/>
    <property type="molecule type" value="Genomic_DNA"/>
</dbReference>
<dbReference type="AlphaFoldDB" id="A0A8S1LDV0"/>
<accession>A0A8S1LDV0</accession>
<comment type="caution">
    <text evidence="2">The sequence shown here is derived from an EMBL/GenBank/DDBJ whole genome shotgun (WGS) entry which is preliminary data.</text>
</comment>
<evidence type="ECO:0000313" key="3">
    <source>
        <dbReference type="Proteomes" id="UP000688137"/>
    </source>
</evidence>
<gene>
    <name evidence="2" type="ORF">PPRIM_AZ9-3.1.T0360185</name>
</gene>
<organism evidence="2 3">
    <name type="scientific">Paramecium primaurelia</name>
    <dbReference type="NCBI Taxonomy" id="5886"/>
    <lineage>
        <taxon>Eukaryota</taxon>
        <taxon>Sar</taxon>
        <taxon>Alveolata</taxon>
        <taxon>Ciliophora</taxon>
        <taxon>Intramacronucleata</taxon>
        <taxon>Oligohymenophorea</taxon>
        <taxon>Peniculida</taxon>
        <taxon>Parameciidae</taxon>
        <taxon>Paramecium</taxon>
    </lineage>
</organism>
<evidence type="ECO:0000256" key="1">
    <source>
        <dbReference type="SAM" id="MobiDB-lite"/>
    </source>
</evidence>
<reference evidence="2" key="1">
    <citation type="submission" date="2021-01" db="EMBL/GenBank/DDBJ databases">
        <authorList>
            <consortium name="Genoscope - CEA"/>
            <person name="William W."/>
        </authorList>
    </citation>
    <scope>NUCLEOTIDE SEQUENCE</scope>
</reference>
<evidence type="ECO:0000313" key="2">
    <source>
        <dbReference type="EMBL" id="CAD8064555.1"/>
    </source>
</evidence>
<feature type="compositionally biased region" description="Polar residues" evidence="1">
    <location>
        <begin position="7"/>
        <end position="16"/>
    </location>
</feature>
<feature type="compositionally biased region" description="Polar residues" evidence="1">
    <location>
        <begin position="38"/>
        <end position="47"/>
    </location>
</feature>
<proteinExistence type="predicted"/>